<reference evidence="2 3" key="1">
    <citation type="submission" date="2020-08" db="EMBL/GenBank/DDBJ databases">
        <title>Genome sequencing of Purple Non-Sulfur Bacteria from various extreme environments.</title>
        <authorList>
            <person name="Mayer M."/>
        </authorList>
    </citation>
    <scope>NUCLEOTIDE SEQUENCE [LARGE SCALE GENOMIC DNA]</scope>
    <source>
        <strain evidence="2 3">JA131</strain>
    </source>
</reference>
<dbReference type="Pfam" id="PF21906">
    <property type="entry name" value="WHD_NrtR"/>
    <property type="match status" value="1"/>
</dbReference>
<protein>
    <recommendedName>
        <fullName evidence="1">NrtR DNA-binding winged helix domain-containing protein</fullName>
    </recommendedName>
</protein>
<dbReference type="InterPro" id="IPR036390">
    <property type="entry name" value="WH_DNA-bd_sf"/>
</dbReference>
<proteinExistence type="predicted"/>
<keyword evidence="3" id="KW-1185">Reference proteome</keyword>
<dbReference type="SUPFAM" id="SSF55811">
    <property type="entry name" value="Nudix"/>
    <property type="match status" value="1"/>
</dbReference>
<dbReference type="AlphaFoldDB" id="A0A7W6RAU1"/>
<evidence type="ECO:0000313" key="3">
    <source>
        <dbReference type="Proteomes" id="UP000554286"/>
    </source>
</evidence>
<evidence type="ECO:0000259" key="1">
    <source>
        <dbReference type="Pfam" id="PF21906"/>
    </source>
</evidence>
<dbReference type="Gene3D" id="1.10.10.10">
    <property type="entry name" value="Winged helix-like DNA-binding domain superfamily/Winged helix DNA-binding domain"/>
    <property type="match status" value="1"/>
</dbReference>
<sequence length="339" mass="37255">MPVPDTPTSPVTVDLTAVIIAVTEDTPVVLVLSGDDEHRPTLPSGPLQPRHGTLQAGLRNWVERRTGLSLGYVEQLYTFGDRPLPPGHPRREDGGRTLSITYVALVPEAGPVPDPTRDRTTARATARAAAWVPWYACFPWEDGRAGDPPARAAARAALETWAAAAPDAETRAARAERTSLTFGADPLAWDGHRALERYELLYEAALMPEAWWDAGRAPPGPLGAWSGRPLVLDHRRILATAISRLRGKITYRPVLFELLPETFTLLRLQRTAEAISGVPLHKQNFRRLVTQQKLVEETGALDPDTGGRPARLMRFRPEVARERPAPGVRVTATRRGAYP</sequence>
<evidence type="ECO:0000313" key="2">
    <source>
        <dbReference type="EMBL" id="MBB4265135.1"/>
    </source>
</evidence>
<accession>A0A7W6RAU1</accession>
<dbReference type="InterPro" id="IPR011213">
    <property type="entry name" value="NMN_biosyn"/>
</dbReference>
<name>A0A7W6RAU1_9PROT</name>
<dbReference type="RefSeq" id="WP_184042765.1">
    <property type="nucleotide sequence ID" value="NZ_JACIGK010000004.1"/>
</dbReference>
<dbReference type="EMBL" id="JACIGK010000004">
    <property type="protein sequence ID" value="MBB4265135.1"/>
    <property type="molecule type" value="Genomic_DNA"/>
</dbReference>
<dbReference type="InterPro" id="IPR036388">
    <property type="entry name" value="WH-like_DNA-bd_sf"/>
</dbReference>
<dbReference type="InterPro" id="IPR015797">
    <property type="entry name" value="NUDIX_hydrolase-like_dom_sf"/>
</dbReference>
<dbReference type="Proteomes" id="UP000554286">
    <property type="component" value="Unassembled WGS sequence"/>
</dbReference>
<gene>
    <name evidence="2" type="ORF">GGD89_000750</name>
</gene>
<dbReference type="InterPro" id="IPR054105">
    <property type="entry name" value="WHD_NrtR"/>
</dbReference>
<comment type="caution">
    <text evidence="2">The sequence shown here is derived from an EMBL/GenBank/DDBJ whole genome shotgun (WGS) entry which is preliminary data.</text>
</comment>
<dbReference type="Gene3D" id="3.90.79.10">
    <property type="entry name" value="Nucleoside Triphosphate Pyrophosphohydrolase"/>
    <property type="match status" value="1"/>
</dbReference>
<dbReference type="SUPFAM" id="SSF46785">
    <property type="entry name" value="Winged helix' DNA-binding domain"/>
    <property type="match status" value="1"/>
</dbReference>
<feature type="domain" description="NrtR DNA-binding winged helix" evidence="1">
    <location>
        <begin position="256"/>
        <end position="315"/>
    </location>
</feature>
<dbReference type="PIRSF" id="PIRSF019423">
    <property type="entry name" value="NMN_biosyn"/>
    <property type="match status" value="1"/>
</dbReference>
<organism evidence="2 3">
    <name type="scientific">Roseospira visakhapatnamensis</name>
    <dbReference type="NCBI Taxonomy" id="390880"/>
    <lineage>
        <taxon>Bacteria</taxon>
        <taxon>Pseudomonadati</taxon>
        <taxon>Pseudomonadota</taxon>
        <taxon>Alphaproteobacteria</taxon>
        <taxon>Rhodospirillales</taxon>
        <taxon>Rhodospirillaceae</taxon>
        <taxon>Roseospira</taxon>
    </lineage>
</organism>